<evidence type="ECO:0000256" key="3">
    <source>
        <dbReference type="ARBA" id="ARBA00022692"/>
    </source>
</evidence>
<evidence type="ECO:0000313" key="8">
    <source>
        <dbReference type="Proteomes" id="UP000539175"/>
    </source>
</evidence>
<feature type="transmembrane region" description="Helical" evidence="6">
    <location>
        <begin position="55"/>
        <end position="76"/>
    </location>
</feature>
<comment type="subcellular location">
    <subcellularLocation>
        <location evidence="1">Cell membrane</location>
        <topology evidence="1">Multi-pass membrane protein</topology>
    </subcellularLocation>
</comment>
<feature type="transmembrane region" description="Helical" evidence="6">
    <location>
        <begin position="272"/>
        <end position="298"/>
    </location>
</feature>
<feature type="transmembrane region" description="Helical" evidence="6">
    <location>
        <begin position="197"/>
        <end position="219"/>
    </location>
</feature>
<dbReference type="CDD" id="cd13128">
    <property type="entry name" value="MATE_Wzx_like"/>
    <property type="match status" value="1"/>
</dbReference>
<dbReference type="PANTHER" id="PTHR30250:SF26">
    <property type="entry name" value="PSMA PROTEIN"/>
    <property type="match status" value="1"/>
</dbReference>
<accession>A0A7X0B118</accession>
<evidence type="ECO:0000256" key="5">
    <source>
        <dbReference type="ARBA" id="ARBA00023136"/>
    </source>
</evidence>
<dbReference type="Pfam" id="PF13440">
    <property type="entry name" value="Polysacc_synt_3"/>
    <property type="match status" value="1"/>
</dbReference>
<dbReference type="RefSeq" id="WP_184804775.1">
    <property type="nucleotide sequence ID" value="NZ_JACIIZ010000013.1"/>
</dbReference>
<evidence type="ECO:0000256" key="6">
    <source>
        <dbReference type="SAM" id="Phobius"/>
    </source>
</evidence>
<dbReference type="InterPro" id="IPR050833">
    <property type="entry name" value="Poly_Biosynth_Transport"/>
</dbReference>
<comment type="caution">
    <text evidence="7">The sequence shown here is derived from an EMBL/GenBank/DDBJ whole genome shotgun (WGS) entry which is preliminary data.</text>
</comment>
<keyword evidence="3 6" id="KW-0812">Transmembrane</keyword>
<feature type="transmembrane region" description="Helical" evidence="6">
    <location>
        <begin position="97"/>
        <end position="124"/>
    </location>
</feature>
<organism evidence="7 8">
    <name type="scientific">Nitrospirillum iridis</name>
    <dbReference type="NCBI Taxonomy" id="765888"/>
    <lineage>
        <taxon>Bacteria</taxon>
        <taxon>Pseudomonadati</taxon>
        <taxon>Pseudomonadota</taxon>
        <taxon>Alphaproteobacteria</taxon>
        <taxon>Rhodospirillales</taxon>
        <taxon>Azospirillaceae</taxon>
        <taxon>Nitrospirillum</taxon>
    </lineage>
</organism>
<feature type="transmembrane region" description="Helical" evidence="6">
    <location>
        <begin position="436"/>
        <end position="458"/>
    </location>
</feature>
<feature type="transmembrane region" description="Helical" evidence="6">
    <location>
        <begin position="139"/>
        <end position="161"/>
    </location>
</feature>
<evidence type="ECO:0000256" key="4">
    <source>
        <dbReference type="ARBA" id="ARBA00022989"/>
    </source>
</evidence>
<keyword evidence="4 6" id="KW-1133">Transmembrane helix</keyword>
<feature type="transmembrane region" description="Helical" evidence="6">
    <location>
        <begin position="21"/>
        <end position="43"/>
    </location>
</feature>
<dbReference type="EMBL" id="JACIIZ010000013">
    <property type="protein sequence ID" value="MBB6253700.1"/>
    <property type="molecule type" value="Genomic_DNA"/>
</dbReference>
<proteinExistence type="predicted"/>
<feature type="transmembrane region" description="Helical" evidence="6">
    <location>
        <begin position="465"/>
        <end position="484"/>
    </location>
</feature>
<evidence type="ECO:0000313" key="7">
    <source>
        <dbReference type="EMBL" id="MBB6253700.1"/>
    </source>
</evidence>
<feature type="transmembrane region" description="Helical" evidence="6">
    <location>
        <begin position="388"/>
        <end position="416"/>
    </location>
</feature>
<dbReference type="Proteomes" id="UP000539175">
    <property type="component" value="Unassembled WGS sequence"/>
</dbReference>
<keyword evidence="2" id="KW-1003">Cell membrane</keyword>
<feature type="transmembrane region" description="Helical" evidence="6">
    <location>
        <begin position="173"/>
        <end position="191"/>
    </location>
</feature>
<reference evidence="7 8" key="1">
    <citation type="submission" date="2020-08" db="EMBL/GenBank/DDBJ databases">
        <title>Genomic Encyclopedia of Type Strains, Phase IV (KMG-IV): sequencing the most valuable type-strain genomes for metagenomic binning, comparative biology and taxonomic classification.</title>
        <authorList>
            <person name="Goeker M."/>
        </authorList>
    </citation>
    <scope>NUCLEOTIDE SEQUENCE [LARGE SCALE GENOMIC DNA]</scope>
    <source>
        <strain evidence="7 8">DSM 22198</strain>
    </source>
</reference>
<sequence length="495" mass="52850">MSTANRNFITGVRRRYFGGGVFESSVINFIGLALPILLQLITVPIYLKIIGPERYAVLSLTWLLLGNFGFFDLGFGRAVTSRLAAQGGGHGDGPGRLVGTGIVLSLVAGGVGGLALAPASWIILNHTLNVPADILGELTWIPLLLGLAMPMLTLLSVLSGALQGCQRFLDLNLGQSIGSVLYQLFPLLVAVGCSRGLSGLVAAALLGRFLSLIALAWFCRRAVPALRSGLRFDPGEARGLLKFGSWITAGSMLGTLLWSVDRLFIGMRLTAAAVTVYIIPSTLMERAIIIPGALFNVLFPKFAALEEQEARALLSANVYRLAAIATLIVMLGLLLLRPFLDLWIGKSFGEQSAPLGEALLIGLWFSFNSFIPFAFLQGRGRPDLVARACLLQAVVYLPLQWFIIGHFGLIGAAWTWTARLAAHNLLLFHGADLQAALLRLVPGLTLVLILFLAVHLTVPGLMVRLVGAVAVVAAMAVWFGGGAIRGHVAALRRPP</sequence>
<evidence type="ECO:0000256" key="1">
    <source>
        <dbReference type="ARBA" id="ARBA00004651"/>
    </source>
</evidence>
<feature type="transmembrane region" description="Helical" evidence="6">
    <location>
        <begin position="358"/>
        <end position="376"/>
    </location>
</feature>
<dbReference type="AlphaFoldDB" id="A0A7X0B118"/>
<keyword evidence="5 6" id="KW-0472">Membrane</keyword>
<dbReference type="GO" id="GO:0005886">
    <property type="term" value="C:plasma membrane"/>
    <property type="evidence" value="ECO:0007669"/>
    <property type="project" value="UniProtKB-SubCell"/>
</dbReference>
<gene>
    <name evidence="7" type="ORF">FHS74_004276</name>
</gene>
<keyword evidence="8" id="KW-1185">Reference proteome</keyword>
<dbReference type="PANTHER" id="PTHR30250">
    <property type="entry name" value="PST FAMILY PREDICTED COLANIC ACID TRANSPORTER"/>
    <property type="match status" value="1"/>
</dbReference>
<protein>
    <submittedName>
        <fullName evidence="7">O-antigen/teichoic acid export membrane protein</fullName>
    </submittedName>
</protein>
<evidence type="ECO:0000256" key="2">
    <source>
        <dbReference type="ARBA" id="ARBA00022475"/>
    </source>
</evidence>
<feature type="transmembrane region" description="Helical" evidence="6">
    <location>
        <begin position="240"/>
        <end position="260"/>
    </location>
</feature>
<feature type="transmembrane region" description="Helical" evidence="6">
    <location>
        <begin position="318"/>
        <end position="338"/>
    </location>
</feature>
<name>A0A7X0B118_9PROT</name>